<comment type="caution">
    <text evidence="1">The sequence shown here is derived from an EMBL/GenBank/DDBJ whole genome shotgun (WGS) entry which is preliminary data.</text>
</comment>
<name>A0A8H2ZYK0_9HELO</name>
<dbReference type="Proteomes" id="UP000624404">
    <property type="component" value="Unassembled WGS sequence"/>
</dbReference>
<sequence length="48" mass="5135">MCEVGIGPDRSDCCESRASHETDNCQLSTSYHLQGSRAISSTQAFIAA</sequence>
<evidence type="ECO:0000313" key="2">
    <source>
        <dbReference type="Proteomes" id="UP000624404"/>
    </source>
</evidence>
<keyword evidence="2" id="KW-1185">Reference proteome</keyword>
<reference evidence="1" key="1">
    <citation type="submission" date="2020-10" db="EMBL/GenBank/DDBJ databases">
        <authorList>
            <person name="Kusch S."/>
        </authorList>
    </citation>
    <scope>NUCLEOTIDE SEQUENCE</scope>
    <source>
        <strain evidence="1">SwB9</strain>
    </source>
</reference>
<organism evidence="1 2">
    <name type="scientific">Sclerotinia trifoliorum</name>
    <dbReference type="NCBI Taxonomy" id="28548"/>
    <lineage>
        <taxon>Eukaryota</taxon>
        <taxon>Fungi</taxon>
        <taxon>Dikarya</taxon>
        <taxon>Ascomycota</taxon>
        <taxon>Pezizomycotina</taxon>
        <taxon>Leotiomycetes</taxon>
        <taxon>Helotiales</taxon>
        <taxon>Sclerotiniaceae</taxon>
        <taxon>Sclerotinia</taxon>
    </lineage>
</organism>
<gene>
    <name evidence="1" type="ORF">SCLTRI_LOCUS10561</name>
</gene>
<accession>A0A8H2ZYK0</accession>
<dbReference type="EMBL" id="CAJHIA010000037">
    <property type="protein sequence ID" value="CAD6456990.1"/>
    <property type="molecule type" value="Genomic_DNA"/>
</dbReference>
<evidence type="ECO:0000313" key="1">
    <source>
        <dbReference type="EMBL" id="CAD6456990.1"/>
    </source>
</evidence>
<dbReference type="AlphaFoldDB" id="A0A8H2ZYK0"/>
<proteinExistence type="predicted"/>
<protein>
    <submittedName>
        <fullName evidence="1">Bc6818e2-f6c0-4efc-84d7-0bb886399393</fullName>
    </submittedName>
</protein>